<dbReference type="EMBL" id="JAKILJ010000034">
    <property type="protein sequence ID" value="MCL1106451.1"/>
    <property type="molecule type" value="Genomic_DNA"/>
</dbReference>
<evidence type="ECO:0000313" key="3">
    <source>
        <dbReference type="EMBL" id="MCL1106451.1"/>
    </source>
</evidence>
<evidence type="ECO:0000313" key="4">
    <source>
        <dbReference type="Proteomes" id="UP001139408"/>
    </source>
</evidence>
<name>A0A9X2CEI6_9GAMM</name>
<dbReference type="GO" id="GO:0003677">
    <property type="term" value="F:DNA binding"/>
    <property type="evidence" value="ECO:0007669"/>
    <property type="project" value="InterPro"/>
</dbReference>
<dbReference type="InterPro" id="IPR013762">
    <property type="entry name" value="Integrase-like_cat_sf"/>
</dbReference>
<dbReference type="AlphaFoldDB" id="A0A9X2CEI6"/>
<dbReference type="Gene3D" id="1.10.443.10">
    <property type="entry name" value="Intergrase catalytic core"/>
    <property type="match status" value="1"/>
</dbReference>
<protein>
    <submittedName>
        <fullName evidence="3">Tyrosine-type recombinase/integrase</fullName>
    </submittedName>
</protein>
<proteinExistence type="predicted"/>
<dbReference type="InterPro" id="IPR011010">
    <property type="entry name" value="DNA_brk_join_enz"/>
</dbReference>
<feature type="domain" description="Tyr recombinase" evidence="2">
    <location>
        <begin position="1"/>
        <end position="83"/>
    </location>
</feature>
<evidence type="ECO:0000256" key="1">
    <source>
        <dbReference type="ARBA" id="ARBA00023172"/>
    </source>
</evidence>
<sequence length="91" mass="10234">MFLANSGKPFRAAQLSELMAKYIKLADIRKSGACNQYRHAAATHMVDNSADIRHVQAFLGHADLSTTQVYVHVSMMELREVYNKTHPSARD</sequence>
<dbReference type="Proteomes" id="UP001139408">
    <property type="component" value="Unassembled WGS sequence"/>
</dbReference>
<accession>A0A9X2CEI6</accession>
<dbReference type="GO" id="GO:0015074">
    <property type="term" value="P:DNA integration"/>
    <property type="evidence" value="ECO:0007669"/>
    <property type="project" value="InterPro"/>
</dbReference>
<dbReference type="GO" id="GO:0006310">
    <property type="term" value="P:DNA recombination"/>
    <property type="evidence" value="ECO:0007669"/>
    <property type="project" value="UniProtKB-KW"/>
</dbReference>
<organism evidence="3 4">
    <name type="scientific">Shewanella algicola</name>
    <dbReference type="NCBI Taxonomy" id="640633"/>
    <lineage>
        <taxon>Bacteria</taxon>
        <taxon>Pseudomonadati</taxon>
        <taxon>Pseudomonadota</taxon>
        <taxon>Gammaproteobacteria</taxon>
        <taxon>Alteromonadales</taxon>
        <taxon>Shewanellaceae</taxon>
        <taxon>Shewanella</taxon>
    </lineage>
</organism>
<dbReference type="Pfam" id="PF00589">
    <property type="entry name" value="Phage_integrase"/>
    <property type="match status" value="1"/>
</dbReference>
<evidence type="ECO:0000259" key="2">
    <source>
        <dbReference type="PROSITE" id="PS51898"/>
    </source>
</evidence>
<dbReference type="InterPro" id="IPR002104">
    <property type="entry name" value="Integrase_catalytic"/>
</dbReference>
<keyword evidence="4" id="KW-1185">Reference proteome</keyword>
<comment type="caution">
    <text evidence="3">The sequence shown here is derived from an EMBL/GenBank/DDBJ whole genome shotgun (WGS) entry which is preliminary data.</text>
</comment>
<keyword evidence="1" id="KW-0233">DNA recombination</keyword>
<reference evidence="3" key="1">
    <citation type="submission" date="2022-01" db="EMBL/GenBank/DDBJ databases">
        <title>Whole genome-based taxonomy of the Shewanellaceae.</title>
        <authorList>
            <person name="Martin-Rodriguez A.J."/>
        </authorList>
    </citation>
    <scope>NUCLEOTIDE SEQUENCE</scope>
    <source>
        <strain evidence="3">DSM 23803</strain>
    </source>
</reference>
<dbReference type="PROSITE" id="PS51898">
    <property type="entry name" value="TYR_RECOMBINASE"/>
    <property type="match status" value="1"/>
</dbReference>
<gene>
    <name evidence="3" type="ORF">L2749_14480</name>
</gene>
<dbReference type="SUPFAM" id="SSF56349">
    <property type="entry name" value="DNA breaking-rejoining enzymes"/>
    <property type="match status" value="1"/>
</dbReference>